<dbReference type="PANTHER" id="PTHR11441:SF0">
    <property type="entry name" value="THYMIDINE KINASE, CYTOSOLIC"/>
    <property type="match status" value="1"/>
</dbReference>
<keyword evidence="7" id="KW-1185">Reference proteome</keyword>
<dbReference type="EC" id="2.7.1.21" evidence="5"/>
<comment type="catalytic activity">
    <reaction evidence="5">
        <text>thymidine + ATP = dTMP + ADP + H(+)</text>
        <dbReference type="Rhea" id="RHEA:19129"/>
        <dbReference type="ChEBI" id="CHEBI:15378"/>
        <dbReference type="ChEBI" id="CHEBI:17748"/>
        <dbReference type="ChEBI" id="CHEBI:30616"/>
        <dbReference type="ChEBI" id="CHEBI:63528"/>
        <dbReference type="ChEBI" id="CHEBI:456216"/>
        <dbReference type="EC" id="2.7.1.21"/>
    </reaction>
</comment>
<dbReference type="GO" id="GO:0004797">
    <property type="term" value="F:thymidine kinase activity"/>
    <property type="evidence" value="ECO:0007669"/>
    <property type="project" value="UniProtKB-EC"/>
</dbReference>
<dbReference type="Gene3D" id="3.30.60.20">
    <property type="match status" value="1"/>
</dbReference>
<keyword evidence="5" id="KW-0237">DNA synthesis</keyword>
<evidence type="ECO:0000256" key="5">
    <source>
        <dbReference type="RuleBase" id="RU000544"/>
    </source>
</evidence>
<keyword evidence="3 5" id="KW-0418">Kinase</keyword>
<evidence type="ECO:0000256" key="3">
    <source>
        <dbReference type="ARBA" id="ARBA00022777"/>
    </source>
</evidence>
<comment type="similarity">
    <text evidence="6">Belongs to the thymidine kinase family.</text>
</comment>
<organism evidence="7 8">
    <name type="scientific">Heterorhabditis bacteriophora</name>
    <name type="common">Entomopathogenic nematode worm</name>
    <dbReference type="NCBI Taxonomy" id="37862"/>
    <lineage>
        <taxon>Eukaryota</taxon>
        <taxon>Metazoa</taxon>
        <taxon>Ecdysozoa</taxon>
        <taxon>Nematoda</taxon>
        <taxon>Chromadorea</taxon>
        <taxon>Rhabditida</taxon>
        <taxon>Rhabditina</taxon>
        <taxon>Rhabditomorpha</taxon>
        <taxon>Strongyloidea</taxon>
        <taxon>Heterorhabditidae</taxon>
        <taxon>Heterorhabditis</taxon>
    </lineage>
</organism>
<dbReference type="PANTHER" id="PTHR11441">
    <property type="entry name" value="THYMIDINE KINASE"/>
    <property type="match status" value="1"/>
</dbReference>
<evidence type="ECO:0000313" key="8">
    <source>
        <dbReference type="WBParaSite" id="Hba_00649"/>
    </source>
</evidence>
<keyword evidence="2 5" id="KW-0547">Nucleotide-binding</keyword>
<proteinExistence type="inferred from homology"/>
<dbReference type="AlphaFoldDB" id="A0A1I7W7P6"/>
<keyword evidence="1 5" id="KW-0808">Transferase</keyword>
<dbReference type="PROSITE" id="PS00603">
    <property type="entry name" value="TK_CELLULAR_TYPE"/>
    <property type="match status" value="1"/>
</dbReference>
<dbReference type="InterPro" id="IPR001267">
    <property type="entry name" value="Thymidine_kinase"/>
</dbReference>
<evidence type="ECO:0000256" key="2">
    <source>
        <dbReference type="ARBA" id="ARBA00022741"/>
    </source>
</evidence>
<dbReference type="InterPro" id="IPR020633">
    <property type="entry name" value="Thymidine_kinase_CS"/>
</dbReference>
<sequence length="82" mass="9099">MGPLQPFPEVSQLISFCDQIKKLSAVCMQCGGDAPYTFRCTNDEAVEVIGGTDTYRALCRTCYYDCSLEKARADSRRTSRCG</sequence>
<dbReference type="GO" id="GO:0046104">
    <property type="term" value="P:thymidine metabolic process"/>
    <property type="evidence" value="ECO:0007669"/>
    <property type="project" value="TreeGrafter"/>
</dbReference>
<name>A0A1I7W7P6_HETBA</name>
<dbReference type="Pfam" id="PF00265">
    <property type="entry name" value="TK"/>
    <property type="match status" value="1"/>
</dbReference>
<evidence type="ECO:0000256" key="6">
    <source>
        <dbReference type="RuleBase" id="RU004165"/>
    </source>
</evidence>
<dbReference type="GO" id="GO:0071897">
    <property type="term" value="P:DNA biosynthetic process"/>
    <property type="evidence" value="ECO:0007669"/>
    <property type="project" value="UniProtKB-KW"/>
</dbReference>
<evidence type="ECO:0000256" key="1">
    <source>
        <dbReference type="ARBA" id="ARBA00022679"/>
    </source>
</evidence>
<evidence type="ECO:0000256" key="4">
    <source>
        <dbReference type="ARBA" id="ARBA00022840"/>
    </source>
</evidence>
<keyword evidence="4 5" id="KW-0067">ATP-binding</keyword>
<evidence type="ECO:0000313" key="7">
    <source>
        <dbReference type="Proteomes" id="UP000095283"/>
    </source>
</evidence>
<reference evidence="8" key="1">
    <citation type="submission" date="2016-11" db="UniProtKB">
        <authorList>
            <consortium name="WormBaseParasite"/>
        </authorList>
    </citation>
    <scope>IDENTIFICATION</scope>
</reference>
<dbReference type="SUPFAM" id="SSF57716">
    <property type="entry name" value="Glucocorticoid receptor-like (DNA-binding domain)"/>
    <property type="match status" value="1"/>
</dbReference>
<dbReference type="WBParaSite" id="Hba_00649">
    <property type="protein sequence ID" value="Hba_00649"/>
    <property type="gene ID" value="Hba_00649"/>
</dbReference>
<protein>
    <recommendedName>
        <fullName evidence="5">Thymidine kinase</fullName>
        <ecNumber evidence="5">2.7.1.21</ecNumber>
    </recommendedName>
</protein>
<accession>A0A1I7W7P6</accession>
<dbReference type="Proteomes" id="UP000095283">
    <property type="component" value="Unplaced"/>
</dbReference>
<dbReference type="GO" id="GO:0005524">
    <property type="term" value="F:ATP binding"/>
    <property type="evidence" value="ECO:0007669"/>
    <property type="project" value="UniProtKB-KW"/>
</dbReference>